<dbReference type="GO" id="GO:0003700">
    <property type="term" value="F:DNA-binding transcription factor activity"/>
    <property type="evidence" value="ECO:0007669"/>
    <property type="project" value="InterPro"/>
</dbReference>
<sequence length="314" mass="33882">MDVVSDAISVVHLGHPASHRVRTRGSWCARLDPYDGAGFYVVLKGNCWLLPDSGVPVPLGVGDAVLLPHGAGHVIADSPVDAAVAAKKAVPFEQWLEETGQTGQAGPRARPDHDETEMLCGKYWLDCSRIHPLMAELPEVVHLPNRVGSHLELRAAIDLLAGELDERQPGSCIALPNLLDLLLVYMIRSWMTETTSGAWPSALGDPVTAAALRALHSDPAAPWSNDRLAAEAGVSRPTLARRFTTLVGRPPMAYLTWWRLILAATLLRDTPDTLSAIADRVGYGSPYALSHAFQREFGTTPGRYRAQAASRSPG</sequence>
<organism evidence="5 6">
    <name type="scientific">Streptomyces acidicola</name>
    <dbReference type="NCBI Taxonomy" id="2596892"/>
    <lineage>
        <taxon>Bacteria</taxon>
        <taxon>Bacillati</taxon>
        <taxon>Actinomycetota</taxon>
        <taxon>Actinomycetes</taxon>
        <taxon>Kitasatosporales</taxon>
        <taxon>Streptomycetaceae</taxon>
        <taxon>Streptomyces</taxon>
    </lineage>
</organism>
<evidence type="ECO:0000313" key="6">
    <source>
        <dbReference type="Proteomes" id="UP000373149"/>
    </source>
</evidence>
<dbReference type="Pfam" id="PF12852">
    <property type="entry name" value="Cupin_6"/>
    <property type="match status" value="1"/>
</dbReference>
<keyword evidence="3" id="KW-0804">Transcription</keyword>
<dbReference type="Gene3D" id="1.10.10.60">
    <property type="entry name" value="Homeodomain-like"/>
    <property type="match status" value="2"/>
</dbReference>
<proteinExistence type="predicted"/>
<dbReference type="InterPro" id="IPR018062">
    <property type="entry name" value="HTH_AraC-typ_CS"/>
</dbReference>
<reference evidence="5 6" key="1">
    <citation type="submission" date="2019-09" db="EMBL/GenBank/DDBJ databases">
        <authorList>
            <person name="Duangmal K."/>
            <person name="Teo W.F.A."/>
            <person name="Lipun K."/>
        </authorList>
    </citation>
    <scope>NUCLEOTIDE SEQUENCE [LARGE SCALE GENOMIC DNA]</scope>
    <source>
        <strain evidence="5 6">K1PN6</strain>
    </source>
</reference>
<comment type="caution">
    <text evidence="5">The sequence shown here is derived from an EMBL/GenBank/DDBJ whole genome shotgun (WGS) entry which is preliminary data.</text>
</comment>
<dbReference type="PROSITE" id="PS00041">
    <property type="entry name" value="HTH_ARAC_FAMILY_1"/>
    <property type="match status" value="1"/>
</dbReference>
<evidence type="ECO:0000256" key="1">
    <source>
        <dbReference type="ARBA" id="ARBA00023015"/>
    </source>
</evidence>
<dbReference type="SMART" id="SM00342">
    <property type="entry name" value="HTH_ARAC"/>
    <property type="match status" value="1"/>
</dbReference>
<feature type="domain" description="HTH araC/xylS-type" evidence="4">
    <location>
        <begin position="209"/>
        <end position="307"/>
    </location>
</feature>
<dbReference type="SUPFAM" id="SSF46689">
    <property type="entry name" value="Homeodomain-like"/>
    <property type="match status" value="2"/>
</dbReference>
<dbReference type="Proteomes" id="UP000373149">
    <property type="component" value="Unassembled WGS sequence"/>
</dbReference>
<evidence type="ECO:0000259" key="4">
    <source>
        <dbReference type="PROSITE" id="PS01124"/>
    </source>
</evidence>
<gene>
    <name evidence="5" type="ORF">FPZ41_30215</name>
</gene>
<dbReference type="PROSITE" id="PS01124">
    <property type="entry name" value="HTH_ARAC_FAMILY_2"/>
    <property type="match status" value="1"/>
</dbReference>
<dbReference type="InterPro" id="IPR050204">
    <property type="entry name" value="AraC_XylS_family_regulators"/>
</dbReference>
<evidence type="ECO:0000256" key="2">
    <source>
        <dbReference type="ARBA" id="ARBA00023125"/>
    </source>
</evidence>
<evidence type="ECO:0000313" key="5">
    <source>
        <dbReference type="EMBL" id="MPY52618.1"/>
    </source>
</evidence>
<name>A0A5N8X1B0_9ACTN</name>
<keyword evidence="6" id="KW-1185">Reference proteome</keyword>
<dbReference type="InterPro" id="IPR032783">
    <property type="entry name" value="AraC_lig"/>
</dbReference>
<dbReference type="Pfam" id="PF12833">
    <property type="entry name" value="HTH_18"/>
    <property type="match status" value="1"/>
</dbReference>
<dbReference type="InterPro" id="IPR018060">
    <property type="entry name" value="HTH_AraC"/>
</dbReference>
<keyword evidence="1" id="KW-0805">Transcription regulation</keyword>
<dbReference type="PANTHER" id="PTHR46796:SF13">
    <property type="entry name" value="HTH-TYPE TRANSCRIPTIONAL ACTIVATOR RHAS"/>
    <property type="match status" value="1"/>
</dbReference>
<dbReference type="GO" id="GO:0043565">
    <property type="term" value="F:sequence-specific DNA binding"/>
    <property type="evidence" value="ECO:0007669"/>
    <property type="project" value="InterPro"/>
</dbReference>
<dbReference type="InterPro" id="IPR009057">
    <property type="entry name" value="Homeodomain-like_sf"/>
</dbReference>
<evidence type="ECO:0000256" key="3">
    <source>
        <dbReference type="ARBA" id="ARBA00023163"/>
    </source>
</evidence>
<dbReference type="AlphaFoldDB" id="A0A5N8X1B0"/>
<protein>
    <submittedName>
        <fullName evidence="5">AraC family transcriptional regulator</fullName>
    </submittedName>
</protein>
<dbReference type="PANTHER" id="PTHR46796">
    <property type="entry name" value="HTH-TYPE TRANSCRIPTIONAL ACTIVATOR RHAS-RELATED"/>
    <property type="match status" value="1"/>
</dbReference>
<dbReference type="RefSeq" id="WP_152866825.1">
    <property type="nucleotide sequence ID" value="NZ_VMNX01000145.1"/>
</dbReference>
<accession>A0A5N8X1B0</accession>
<keyword evidence="2" id="KW-0238">DNA-binding</keyword>
<dbReference type="EMBL" id="VMNX01000145">
    <property type="protein sequence ID" value="MPY52618.1"/>
    <property type="molecule type" value="Genomic_DNA"/>
</dbReference>